<dbReference type="Pfam" id="PF13041">
    <property type="entry name" value="PPR_2"/>
    <property type="match status" value="2"/>
</dbReference>
<dbReference type="Pfam" id="PF01535">
    <property type="entry name" value="PPR"/>
    <property type="match status" value="3"/>
</dbReference>
<dbReference type="GO" id="GO:0003723">
    <property type="term" value="F:RNA binding"/>
    <property type="evidence" value="ECO:0007669"/>
    <property type="project" value="InterPro"/>
</dbReference>
<feature type="repeat" description="PPR" evidence="3">
    <location>
        <begin position="468"/>
        <end position="502"/>
    </location>
</feature>
<evidence type="ECO:0000313" key="6">
    <source>
        <dbReference type="Proteomes" id="UP000325315"/>
    </source>
</evidence>
<dbReference type="Pfam" id="PF14432">
    <property type="entry name" value="DYW_deaminase"/>
    <property type="match status" value="1"/>
</dbReference>
<dbReference type="FunFam" id="1.25.40.10:FF:000184">
    <property type="entry name" value="Pentatricopeptide repeat-containing protein, chloroplastic"/>
    <property type="match status" value="1"/>
</dbReference>
<feature type="repeat" description="PPR" evidence="3">
    <location>
        <begin position="300"/>
        <end position="330"/>
    </location>
</feature>
<protein>
    <submittedName>
        <fullName evidence="5">Tetratricopeptide repeat-like superfamily protein</fullName>
    </submittedName>
</protein>
<evidence type="ECO:0000313" key="5">
    <source>
        <dbReference type="EMBL" id="KAA3474805.1"/>
    </source>
</evidence>
<keyword evidence="2" id="KW-0677">Repeat</keyword>
<dbReference type="AlphaFoldDB" id="A0A5B6W0U7"/>
<dbReference type="InterPro" id="IPR002885">
    <property type="entry name" value="PPR_rpt"/>
</dbReference>
<dbReference type="PROSITE" id="PS51375">
    <property type="entry name" value="PPR"/>
    <property type="match status" value="6"/>
</dbReference>
<comment type="similarity">
    <text evidence="1">Belongs to the PPR family. PCMP-H subfamily.</text>
</comment>
<dbReference type="InterPro" id="IPR032867">
    <property type="entry name" value="DYW_dom"/>
</dbReference>
<name>A0A5B6W0U7_9ROSI</name>
<comment type="caution">
    <text evidence="5">The sequence shown here is derived from an EMBL/GenBank/DDBJ whole genome shotgun (WGS) entry which is preliminary data.</text>
</comment>
<sequence>MSYCTLAVVGNFTYPSTSTSNPNPKVSISNSTQRRKEFVSLLKNCKDANQILPIHAKIIRTGHDQDPFILFELLRLSSTLSSVNYASTIFQLVHNPNVFLYTALIDGFVSAGSYSDGISLYFQMINRFIVPDKYVITSVLKACGSRFALREGKEVHCQASKLGLSSNRSITMKLMEFYGKCGEFDNARKLFDKMTERDVVASTIVINCFLDHGLVEQAIEVFDRVRVKDTVCWTAMIDGLARNGEMNMALEMFREMQKENMRPNEVTIVCVLSACSQLGALELGRWVHSYIGKHHRIELNHFVGGALISMYSRCGDIDEAEHIFAMMKERNVITYNLMISGLAMHGKSLQAIEIFRGMIKQGLLPTSVTFVAILNACSHGGLVDLGFEMFHSMSRDYGIPPQIEHYGCIVDLLGRVGDLKEAYNFIQNMEIAPDHVMLGSLLSACKIHGNFELGEQVARILMNHGVVDSGTYVLLANVYASSGKWKEAAQIRAKMKEGGIQKEPGCSSIEVNNEIHEFLLGDLRHPQKEKIYNKLEELNQVLKEAGHIPATDAVLHDIEDWEKEQALAIHSERLAICYGLISTKPCTTIRVVKNLRVCDDCHSIIKLIAKITGRKIVKGYRKFCWKRVVAQVKVETGETLDFYDGRQLMEHKVYGNFKPYIGLDLSFSCPIFQIQAQLVDQ</sequence>
<feature type="repeat" description="PPR" evidence="3">
    <location>
        <begin position="167"/>
        <end position="201"/>
    </location>
</feature>
<feature type="domain" description="DYW" evidence="4">
    <location>
        <begin position="546"/>
        <end position="617"/>
    </location>
</feature>
<dbReference type="InterPro" id="IPR046848">
    <property type="entry name" value="E_motif"/>
</dbReference>
<evidence type="ECO:0000259" key="4">
    <source>
        <dbReference type="Pfam" id="PF14432"/>
    </source>
</evidence>
<feature type="repeat" description="PPR" evidence="3">
    <location>
        <begin position="97"/>
        <end position="131"/>
    </location>
</feature>
<dbReference type="PANTHER" id="PTHR47926:SF456">
    <property type="entry name" value="PENTATRICOPEPTIDE REPEAT-CONTAINING PROTEIN ELI1, CHLOROPLASTIC"/>
    <property type="match status" value="1"/>
</dbReference>
<reference evidence="6" key="1">
    <citation type="journal article" date="2019" name="Plant Biotechnol. J.">
        <title>Genome sequencing of the Australian wild diploid species Gossypium australe highlights disease resistance and delayed gland morphogenesis.</title>
        <authorList>
            <person name="Cai Y."/>
            <person name="Cai X."/>
            <person name="Wang Q."/>
            <person name="Wang P."/>
            <person name="Zhang Y."/>
            <person name="Cai C."/>
            <person name="Xu Y."/>
            <person name="Wang K."/>
            <person name="Zhou Z."/>
            <person name="Wang C."/>
            <person name="Geng S."/>
            <person name="Li B."/>
            <person name="Dong Q."/>
            <person name="Hou Y."/>
            <person name="Wang H."/>
            <person name="Ai P."/>
            <person name="Liu Z."/>
            <person name="Yi F."/>
            <person name="Sun M."/>
            <person name="An G."/>
            <person name="Cheng J."/>
            <person name="Zhang Y."/>
            <person name="Shi Q."/>
            <person name="Xie Y."/>
            <person name="Shi X."/>
            <person name="Chang Y."/>
            <person name="Huang F."/>
            <person name="Chen Y."/>
            <person name="Hong S."/>
            <person name="Mi L."/>
            <person name="Sun Q."/>
            <person name="Zhang L."/>
            <person name="Zhou B."/>
            <person name="Peng R."/>
            <person name="Zhang X."/>
            <person name="Liu F."/>
        </authorList>
    </citation>
    <scope>NUCLEOTIDE SEQUENCE [LARGE SCALE GENOMIC DNA]</scope>
    <source>
        <strain evidence="6">cv. PA1801</strain>
    </source>
</reference>
<dbReference type="GO" id="GO:0008270">
    <property type="term" value="F:zinc ion binding"/>
    <property type="evidence" value="ECO:0007669"/>
    <property type="project" value="InterPro"/>
</dbReference>
<keyword evidence="6" id="KW-1185">Reference proteome</keyword>
<dbReference type="Pfam" id="PF20431">
    <property type="entry name" value="E_motif"/>
    <property type="match status" value="1"/>
</dbReference>
<dbReference type="NCBIfam" id="TIGR00756">
    <property type="entry name" value="PPR"/>
    <property type="match status" value="6"/>
</dbReference>
<accession>A0A5B6W0U7</accession>
<gene>
    <name evidence="5" type="ORF">EPI10_025061</name>
</gene>
<organism evidence="5 6">
    <name type="scientific">Gossypium australe</name>
    <dbReference type="NCBI Taxonomy" id="47621"/>
    <lineage>
        <taxon>Eukaryota</taxon>
        <taxon>Viridiplantae</taxon>
        <taxon>Streptophyta</taxon>
        <taxon>Embryophyta</taxon>
        <taxon>Tracheophyta</taxon>
        <taxon>Spermatophyta</taxon>
        <taxon>Magnoliopsida</taxon>
        <taxon>eudicotyledons</taxon>
        <taxon>Gunneridae</taxon>
        <taxon>Pentapetalae</taxon>
        <taxon>rosids</taxon>
        <taxon>malvids</taxon>
        <taxon>Malvales</taxon>
        <taxon>Malvaceae</taxon>
        <taxon>Malvoideae</taxon>
        <taxon>Gossypium</taxon>
    </lineage>
</organism>
<proteinExistence type="inferred from homology"/>
<dbReference type="FunFam" id="1.25.40.10:FF:000348">
    <property type="entry name" value="Pentatricopeptide repeat-containing protein chloroplastic"/>
    <property type="match status" value="1"/>
</dbReference>
<evidence type="ECO:0000256" key="2">
    <source>
        <dbReference type="ARBA" id="ARBA00022737"/>
    </source>
</evidence>
<dbReference type="InterPro" id="IPR011990">
    <property type="entry name" value="TPR-like_helical_dom_sf"/>
</dbReference>
<feature type="repeat" description="PPR" evidence="3">
    <location>
        <begin position="229"/>
        <end position="263"/>
    </location>
</feature>
<evidence type="ECO:0000256" key="3">
    <source>
        <dbReference type="PROSITE-ProRule" id="PRU00708"/>
    </source>
</evidence>
<dbReference type="GO" id="GO:0009451">
    <property type="term" value="P:RNA modification"/>
    <property type="evidence" value="ECO:0007669"/>
    <property type="project" value="InterPro"/>
</dbReference>
<dbReference type="OrthoDB" id="185373at2759"/>
<dbReference type="Gene3D" id="1.25.40.10">
    <property type="entry name" value="Tetratricopeptide repeat domain"/>
    <property type="match status" value="3"/>
</dbReference>
<dbReference type="InterPro" id="IPR046960">
    <property type="entry name" value="PPR_At4g14850-like_plant"/>
</dbReference>
<dbReference type="Proteomes" id="UP000325315">
    <property type="component" value="Unassembled WGS sequence"/>
</dbReference>
<dbReference type="EMBL" id="SMMG02000005">
    <property type="protein sequence ID" value="KAA3474805.1"/>
    <property type="molecule type" value="Genomic_DNA"/>
</dbReference>
<feature type="repeat" description="PPR" evidence="3">
    <location>
        <begin position="331"/>
        <end position="365"/>
    </location>
</feature>
<dbReference type="PANTHER" id="PTHR47926">
    <property type="entry name" value="PENTATRICOPEPTIDE REPEAT-CONTAINING PROTEIN"/>
    <property type="match status" value="1"/>
</dbReference>
<evidence type="ECO:0000256" key="1">
    <source>
        <dbReference type="ARBA" id="ARBA00006643"/>
    </source>
</evidence>